<dbReference type="GO" id="GO:0005829">
    <property type="term" value="C:cytosol"/>
    <property type="evidence" value="ECO:0007669"/>
    <property type="project" value="TreeGrafter"/>
</dbReference>
<dbReference type="Pfam" id="PF08463">
    <property type="entry name" value="EcoEI_R_C"/>
    <property type="match status" value="1"/>
</dbReference>
<dbReference type="GO" id="GO:0005524">
    <property type="term" value="F:ATP binding"/>
    <property type="evidence" value="ECO:0007669"/>
    <property type="project" value="InterPro"/>
</dbReference>
<keyword evidence="3" id="KW-0540">Nuclease</keyword>
<dbReference type="Gene3D" id="3.40.50.300">
    <property type="entry name" value="P-loop containing nucleotide triphosphate hydrolases"/>
    <property type="match status" value="2"/>
</dbReference>
<feature type="domain" description="Helicase ATP-binding" evidence="1">
    <location>
        <begin position="390"/>
        <end position="574"/>
    </location>
</feature>
<dbReference type="SUPFAM" id="SSF52540">
    <property type="entry name" value="P-loop containing nucleoside triphosphate hydrolases"/>
    <property type="match status" value="1"/>
</dbReference>
<keyword evidence="4" id="KW-1185">Reference proteome</keyword>
<dbReference type="GO" id="GO:0006304">
    <property type="term" value="P:DNA modification"/>
    <property type="evidence" value="ECO:0007669"/>
    <property type="project" value="InterPro"/>
</dbReference>
<dbReference type="SMART" id="SM00490">
    <property type="entry name" value="HELICc"/>
    <property type="match status" value="1"/>
</dbReference>
<dbReference type="Pfam" id="PF04851">
    <property type="entry name" value="ResIII"/>
    <property type="match status" value="1"/>
</dbReference>
<dbReference type="AlphaFoldDB" id="A0A923NKH6"/>
<reference evidence="3" key="1">
    <citation type="submission" date="2020-08" db="EMBL/GenBank/DDBJ databases">
        <title>Genome public.</title>
        <authorList>
            <person name="Liu C."/>
            <person name="Sun Q."/>
        </authorList>
    </citation>
    <scope>NUCLEOTIDE SEQUENCE</scope>
    <source>
        <strain evidence="3">BX12</strain>
    </source>
</reference>
<evidence type="ECO:0000313" key="3">
    <source>
        <dbReference type="EMBL" id="MBC6679626.1"/>
    </source>
</evidence>
<dbReference type="InterPro" id="IPR006935">
    <property type="entry name" value="Helicase/UvrB_N"/>
</dbReference>
<comment type="caution">
    <text evidence="3">The sequence shown here is derived from an EMBL/GenBank/DDBJ whole genome shotgun (WGS) entry which is preliminary data.</text>
</comment>
<evidence type="ECO:0000259" key="2">
    <source>
        <dbReference type="PROSITE" id="PS51194"/>
    </source>
</evidence>
<name>A0A923NKH6_9FIRM</name>
<dbReference type="PROSITE" id="PS51192">
    <property type="entry name" value="HELICASE_ATP_BIND_1"/>
    <property type="match status" value="1"/>
</dbReference>
<dbReference type="InterPro" id="IPR025285">
    <property type="entry name" value="DUF4145"/>
</dbReference>
<dbReference type="Proteomes" id="UP000602647">
    <property type="component" value="Unassembled WGS sequence"/>
</dbReference>
<evidence type="ECO:0000313" key="4">
    <source>
        <dbReference type="Proteomes" id="UP000602647"/>
    </source>
</evidence>
<dbReference type="InterPro" id="IPR027417">
    <property type="entry name" value="P-loop_NTPase"/>
</dbReference>
<dbReference type="InterPro" id="IPR014001">
    <property type="entry name" value="Helicase_ATP-bd"/>
</dbReference>
<dbReference type="PANTHER" id="PTHR47396:SF1">
    <property type="entry name" value="ATP-DEPENDENT HELICASE IRC3-RELATED"/>
    <property type="match status" value="1"/>
</dbReference>
<dbReference type="CDD" id="cd18799">
    <property type="entry name" value="SF2_C_EcoAI-like"/>
    <property type="match status" value="1"/>
</dbReference>
<dbReference type="InterPro" id="IPR050742">
    <property type="entry name" value="Helicase_Restrict-Modif_Enz"/>
</dbReference>
<dbReference type="InterPro" id="IPR013670">
    <property type="entry name" value="EcoEI_R_C_dom"/>
</dbReference>
<keyword evidence="3" id="KW-0255">Endonuclease</keyword>
<dbReference type="GO" id="GO:0003677">
    <property type="term" value="F:DNA binding"/>
    <property type="evidence" value="ECO:0007669"/>
    <property type="project" value="InterPro"/>
</dbReference>
<protein>
    <submittedName>
        <fullName evidence="3">Type I restriction-modification system endonuclease</fullName>
        <ecNumber evidence="3">3.1.21.3</ecNumber>
    </submittedName>
</protein>
<dbReference type="EC" id="3.1.21.3" evidence="3"/>
<dbReference type="NCBIfam" id="NF008521">
    <property type="entry name" value="PRK11448.1"/>
    <property type="match status" value="1"/>
</dbReference>
<dbReference type="InterPro" id="IPR001650">
    <property type="entry name" value="Helicase_C-like"/>
</dbReference>
<dbReference type="EMBL" id="JACRYT010000005">
    <property type="protein sequence ID" value="MBC6679626.1"/>
    <property type="molecule type" value="Genomic_DNA"/>
</dbReference>
<dbReference type="CDD" id="cd18032">
    <property type="entry name" value="DEXHc_RE_I_III_res"/>
    <property type="match status" value="1"/>
</dbReference>
<dbReference type="Pfam" id="PF13643">
    <property type="entry name" value="DUF4145"/>
    <property type="match status" value="1"/>
</dbReference>
<dbReference type="Pfam" id="PF00271">
    <property type="entry name" value="Helicase_C"/>
    <property type="match status" value="1"/>
</dbReference>
<keyword evidence="3" id="KW-0378">Hydrolase</keyword>
<evidence type="ECO:0000259" key="1">
    <source>
        <dbReference type="PROSITE" id="PS51192"/>
    </source>
</evidence>
<organism evidence="3 4">
    <name type="scientific">Zhenpiania hominis</name>
    <dbReference type="NCBI Taxonomy" id="2763644"/>
    <lineage>
        <taxon>Bacteria</taxon>
        <taxon>Bacillati</taxon>
        <taxon>Bacillota</taxon>
        <taxon>Clostridia</taxon>
        <taxon>Peptostreptococcales</taxon>
        <taxon>Anaerovoracaceae</taxon>
        <taxon>Zhenpiania</taxon>
    </lineage>
</organism>
<feature type="domain" description="Helicase C-terminal" evidence="2">
    <location>
        <begin position="640"/>
        <end position="815"/>
    </location>
</feature>
<gene>
    <name evidence="3" type="primary">hsdR</name>
    <name evidence="3" type="ORF">H9L42_07280</name>
</gene>
<dbReference type="PROSITE" id="PS51194">
    <property type="entry name" value="HELICASE_CTER"/>
    <property type="match status" value="1"/>
</dbReference>
<dbReference type="Gene3D" id="3.90.1570.30">
    <property type="match status" value="1"/>
</dbReference>
<dbReference type="GO" id="GO:0009035">
    <property type="term" value="F:type I site-specific deoxyribonuclease activity"/>
    <property type="evidence" value="ECO:0007669"/>
    <property type="project" value="UniProtKB-EC"/>
</dbReference>
<dbReference type="SMART" id="SM00487">
    <property type="entry name" value="DEXDc"/>
    <property type="match status" value="1"/>
</dbReference>
<dbReference type="PANTHER" id="PTHR47396">
    <property type="entry name" value="TYPE I RESTRICTION ENZYME ECOKI R PROTEIN"/>
    <property type="match status" value="1"/>
</dbReference>
<sequence>MKSNFYFLKKYWPALAQIGETAEHYLYSDPNSCMYKLGMFGERLVHEIFAFEKLSEPSYDNTHAHRIRILKRERLIPKKIDDILYALRKNRNDAVHKYINSVDDSKTLLSLTYNLAVWFMEVYGDWDFTAPAFAMPAETIQPDYDSIIKEQEAKIAELMKQVDTVKTSVSNSSIKERTKKAESVSENMELSEAETRIIIDDQLRRVGWEADTNNLRYPKGTRPQKGRNIAIAEWPTDSTTGKFGYADYALFIGEKMVGIIEAKKAAIDIPSVLSYQCAEYAKMIRNEHQKYIISSWGEYKVPFLFATNGRKYLKQIETKSGIWFRDVRKNTNPDKALQGWISAQGIMELLEKDIESANATLTNAPYDFLRDPDGLNLRDYQIQAIEAAEQAIINGKTNVLLSMATGTGKTRTILGMIYRFIRSNRFRRILFLVDRNALGEQAMDVFKEVKLEELMTLGSIYSIKGLDDKDIDPETRLQVATVQSLVRKILFNEDETMPSVTDYDLIVVDEAHRGYALDKDMSDSELLYRNQDDYISKYRTVIEYFDAVKIALTATPALHTTEIFGKPIFNYSYREAVIDGYLVDHDAPHNIRTRLGTEGIQYKKGDSLVIYDPISGELLNSDELEDDMKFDIDTFNRQVVTEKFNRAVFEEIAWDFNPDGPGKTLIYAVDDDHADLIVKILKNIYSEGGVANDAVMKITGSIEGGNKKKILEAIKRFKNEQNPKVVVTVDLLTTGIDVPEITNLVFMRRIRSRILFEQMLGRATRLCPEIEKTHFEIYDPVGVYETLQDVSNMKPVVVNPTTSFEDLLKGLEILTSEDQIAYQIDQIVAKLQRKRRNISKKGLEQFMALSDGNDLASFAHKLEHWSANEAKEHILKHREAFSVLDYDKSKRKHGRIIDDHDDKVISHTRGYGTGQKPEDYIESFREFIQNNLNSIAALKTVCTKPTELTRKDLKTLLLELDRHDFTEKQLNSAWNDMTNQDIAADIIAFIRQQAIGSTLISHEQRVKHAFAKLRLNHTFNKNQLDWLKRIEKVLLEESVLDEQIFEVGAFRNAGGFSNIDRRFGGKLHDIITEINKYMYEDGGTVA</sequence>
<accession>A0A923NKH6</accession>
<dbReference type="RefSeq" id="WP_187302728.1">
    <property type="nucleotide sequence ID" value="NZ_JACRYT010000005.1"/>
</dbReference>
<proteinExistence type="predicted"/>